<dbReference type="EMBL" id="AP027734">
    <property type="protein sequence ID" value="BDZ56332.1"/>
    <property type="molecule type" value="Genomic_DNA"/>
</dbReference>
<dbReference type="Pfam" id="PF17764">
    <property type="entry name" value="PriA_3primeBD"/>
    <property type="match status" value="1"/>
</dbReference>
<protein>
    <recommendedName>
        <fullName evidence="1">methionyl-tRNA formyltransferase</fullName>
        <ecNumber evidence="1">2.1.2.9</ecNumber>
    </recommendedName>
</protein>
<feature type="compositionally biased region" description="Basic and acidic residues" evidence="5">
    <location>
        <begin position="612"/>
        <end position="624"/>
    </location>
</feature>
<dbReference type="InterPro" id="IPR041222">
    <property type="entry name" value="PriA_3primeBD"/>
</dbReference>
<keyword evidence="9" id="KW-1185">Reference proteome</keyword>
<keyword evidence="2" id="KW-0547">Nucleotide-binding</keyword>
<dbReference type="PANTHER" id="PTHR30580">
    <property type="entry name" value="PRIMOSOMAL PROTEIN N"/>
    <property type="match status" value="1"/>
</dbReference>
<dbReference type="Gene3D" id="3.40.50.300">
    <property type="entry name" value="P-loop containing nucleotide triphosphate hydrolases"/>
    <property type="match status" value="1"/>
</dbReference>
<gene>
    <name evidence="8" type="ORF">GCM10025870_34050</name>
</gene>
<name>A0ABM8H681_9MICO</name>
<dbReference type="InterPro" id="IPR002376">
    <property type="entry name" value="Formyl_transf_N"/>
</dbReference>
<proteinExistence type="predicted"/>
<feature type="compositionally biased region" description="Basic residues" evidence="5">
    <location>
        <begin position="592"/>
        <end position="610"/>
    </location>
</feature>
<evidence type="ECO:0000313" key="9">
    <source>
        <dbReference type="Proteomes" id="UP001321477"/>
    </source>
</evidence>
<evidence type="ECO:0000259" key="7">
    <source>
        <dbReference type="Pfam" id="PF17764"/>
    </source>
</evidence>
<evidence type="ECO:0000259" key="6">
    <source>
        <dbReference type="Pfam" id="PF00551"/>
    </source>
</evidence>
<evidence type="ECO:0000313" key="8">
    <source>
        <dbReference type="EMBL" id="BDZ56332.1"/>
    </source>
</evidence>
<dbReference type="InterPro" id="IPR042115">
    <property type="entry name" value="PriA_3primeBD_sf"/>
</dbReference>
<evidence type="ECO:0000256" key="3">
    <source>
        <dbReference type="ARBA" id="ARBA00022840"/>
    </source>
</evidence>
<feature type="compositionally biased region" description="Low complexity" evidence="5">
    <location>
        <begin position="845"/>
        <end position="871"/>
    </location>
</feature>
<evidence type="ECO:0000256" key="1">
    <source>
        <dbReference type="ARBA" id="ARBA00012261"/>
    </source>
</evidence>
<feature type="region of interest" description="Disordered" evidence="5">
    <location>
        <begin position="567"/>
        <end position="647"/>
    </location>
</feature>
<evidence type="ECO:0000256" key="5">
    <source>
        <dbReference type="SAM" id="MobiDB-lite"/>
    </source>
</evidence>
<dbReference type="EC" id="2.1.2.9" evidence="1"/>
<dbReference type="Pfam" id="PF00551">
    <property type="entry name" value="Formyl_trans_N"/>
    <property type="match status" value="1"/>
</dbReference>
<evidence type="ECO:0000256" key="4">
    <source>
        <dbReference type="ARBA" id="ARBA00023125"/>
    </source>
</evidence>
<evidence type="ECO:0000256" key="2">
    <source>
        <dbReference type="ARBA" id="ARBA00022741"/>
    </source>
</evidence>
<dbReference type="PANTHER" id="PTHR30580:SF0">
    <property type="entry name" value="PRIMOSOMAL PROTEIN N"/>
    <property type="match status" value="1"/>
</dbReference>
<dbReference type="CDD" id="cd08646">
    <property type="entry name" value="FMT_core_Met-tRNA-FMT_N"/>
    <property type="match status" value="1"/>
</dbReference>
<dbReference type="Gene3D" id="3.40.50.12230">
    <property type="match status" value="1"/>
</dbReference>
<accession>A0ABM8H681</accession>
<feature type="compositionally biased region" description="Basic residues" evidence="5">
    <location>
        <begin position="632"/>
        <end position="644"/>
    </location>
</feature>
<dbReference type="SUPFAM" id="SSF53328">
    <property type="entry name" value="Formyltransferase"/>
    <property type="match status" value="1"/>
</dbReference>
<dbReference type="InterPro" id="IPR027417">
    <property type="entry name" value="P-loop_NTPase"/>
</dbReference>
<keyword evidence="3" id="KW-0067">ATP-binding</keyword>
<organism evidence="8 9">
    <name type="scientific">Agromyces marinus</name>
    <dbReference type="NCBI Taxonomy" id="1389020"/>
    <lineage>
        <taxon>Bacteria</taxon>
        <taxon>Bacillati</taxon>
        <taxon>Actinomycetota</taxon>
        <taxon>Actinomycetes</taxon>
        <taxon>Micrococcales</taxon>
        <taxon>Microbacteriaceae</taxon>
        <taxon>Agromyces</taxon>
    </lineage>
</organism>
<dbReference type="InterPro" id="IPR041711">
    <property type="entry name" value="Met-tRNA-FMT_N"/>
</dbReference>
<dbReference type="Proteomes" id="UP001321477">
    <property type="component" value="Chromosome"/>
</dbReference>
<keyword evidence="4" id="KW-0238">DNA-binding</keyword>
<feature type="compositionally biased region" description="Low complexity" evidence="5">
    <location>
        <begin position="567"/>
        <end position="578"/>
    </location>
</feature>
<reference evidence="9" key="1">
    <citation type="journal article" date="2019" name="Int. J. Syst. Evol. Microbiol.">
        <title>The Global Catalogue of Microorganisms (GCM) 10K type strain sequencing project: providing services to taxonomists for standard genome sequencing and annotation.</title>
        <authorList>
            <consortium name="The Broad Institute Genomics Platform"/>
            <consortium name="The Broad Institute Genome Sequencing Center for Infectious Disease"/>
            <person name="Wu L."/>
            <person name="Ma J."/>
        </authorList>
    </citation>
    <scope>NUCLEOTIDE SEQUENCE [LARGE SCALE GENOMIC DNA]</scope>
    <source>
        <strain evidence="9">NBRC 109019</strain>
    </source>
</reference>
<feature type="domain" description="Formyl transferase N-terminal" evidence="6">
    <location>
        <begin position="661"/>
        <end position="834"/>
    </location>
</feature>
<feature type="domain" description="Primosomal protein N' 3' DNA-binding" evidence="7">
    <location>
        <begin position="9"/>
        <end position="109"/>
    </location>
</feature>
<dbReference type="Gene3D" id="3.40.1440.60">
    <property type="entry name" value="PriA, 3(prime) DNA-binding domain"/>
    <property type="match status" value="1"/>
</dbReference>
<feature type="region of interest" description="Disordered" evidence="5">
    <location>
        <begin position="845"/>
        <end position="883"/>
    </location>
</feature>
<sequence>MSGLPVARILVDSPLPQLDQHFDYRVPEALDAAAAPGVRVRVPLRAGGRIATGWVIERVERSEFRGDLSDVVDVVSDVPVLAPDVWRLARAAADRAAGNASDILRLAIPSRYVRAEQAWRNAEADPGPLPAAAPAVEGYEPGRVERGIAAGERMVLAADARPVQLGSGTWVGAWARTVAQAAAHALAHDRSSIVAVPDYRDQEQLEAALAEVVDARRILRTDARQTGPARFRAFLEAMGDHARIVIGSRSTVYAPAARLGLIVVVDDGDGSHAEPLAPGVHSRDAALIRQEQSGAAMVFLGHSRSVEVQRLVGLGWVHEVPLRRGSRPRVVLTEQQAAPDSGGARIPSAAWREAQEAVSAGPVLVQVARPGHTPMLVCDRCREPARCAACGGALVVPRSGGPASCALCGTSAAGWRCPVCEATAMRAAVVGASRTAEELGRAFPRTRVVVSDGERPIQRVGPESGLVVATRGAEPVADGGYRAVLLLDGERMLLRESLRVAEDCLRWWSNAAALAAPGAPVFLVGVGGAVGVRSPPGGRRTGRLRNSRRVARCASLLRCGWPRWCRPRSGSGPRSSASGRRRASTCSDRPRRGGSRPRGRQVRLFGRGRGRAAAEGRGDPRRDGTPAAGRRASGRARGRARAHGRPGTAVTLGEWSVPQLRIVFAGTPAVAVPTLDALAASGHEVVAAVTRPPAPMGRKRVLTPSPVADAAERLGIPVVEAARLDADATARISALRPDLGVVVAYGGLVREPLLSLPEHGWINLHFSALPAWRGAAPVQRALIAGDAELGASVFRLVPELDAGDVYALRSRPVAPGETAGAALDSLAASEADLVLGVVDAIASGTATATPSSASRASRPSSGSRTGASTGAGPPPRSTRACAA</sequence>
<dbReference type="InterPro" id="IPR036477">
    <property type="entry name" value="Formyl_transf_N_sf"/>
</dbReference>